<keyword evidence="3" id="KW-1185">Reference proteome</keyword>
<dbReference type="Proteomes" id="UP000735302">
    <property type="component" value="Unassembled WGS sequence"/>
</dbReference>
<sequence>MKSPKSLYVADFLFSESSLPFESDATQLRHIHQLDLVYLPLINVNRAAILSVWSHRDRLNTEVPCEEESSAGQNGGYGQDVPGLI</sequence>
<name>A0AAV4CT96_9GAST</name>
<gene>
    <name evidence="2" type="ORF">PoB_006159900</name>
</gene>
<comment type="caution">
    <text evidence="2">The sequence shown here is derived from an EMBL/GenBank/DDBJ whole genome shotgun (WGS) entry which is preliminary data.</text>
</comment>
<reference evidence="2 3" key="1">
    <citation type="journal article" date="2021" name="Elife">
        <title>Chloroplast acquisition without the gene transfer in kleptoplastic sea slugs, Plakobranchus ocellatus.</title>
        <authorList>
            <person name="Maeda T."/>
            <person name="Takahashi S."/>
            <person name="Yoshida T."/>
            <person name="Shimamura S."/>
            <person name="Takaki Y."/>
            <person name="Nagai Y."/>
            <person name="Toyoda A."/>
            <person name="Suzuki Y."/>
            <person name="Arimoto A."/>
            <person name="Ishii H."/>
            <person name="Satoh N."/>
            <person name="Nishiyama T."/>
            <person name="Hasebe M."/>
            <person name="Maruyama T."/>
            <person name="Minagawa J."/>
            <person name="Obokata J."/>
            <person name="Shigenobu S."/>
        </authorList>
    </citation>
    <scope>NUCLEOTIDE SEQUENCE [LARGE SCALE GENOMIC DNA]</scope>
</reference>
<evidence type="ECO:0000256" key="1">
    <source>
        <dbReference type="SAM" id="MobiDB-lite"/>
    </source>
</evidence>
<organism evidence="2 3">
    <name type="scientific">Plakobranchus ocellatus</name>
    <dbReference type="NCBI Taxonomy" id="259542"/>
    <lineage>
        <taxon>Eukaryota</taxon>
        <taxon>Metazoa</taxon>
        <taxon>Spiralia</taxon>
        <taxon>Lophotrochozoa</taxon>
        <taxon>Mollusca</taxon>
        <taxon>Gastropoda</taxon>
        <taxon>Heterobranchia</taxon>
        <taxon>Euthyneura</taxon>
        <taxon>Panpulmonata</taxon>
        <taxon>Sacoglossa</taxon>
        <taxon>Placobranchoidea</taxon>
        <taxon>Plakobranchidae</taxon>
        <taxon>Plakobranchus</taxon>
    </lineage>
</organism>
<protein>
    <submittedName>
        <fullName evidence="2">Uncharacterized protein</fullName>
    </submittedName>
</protein>
<dbReference type="AlphaFoldDB" id="A0AAV4CT96"/>
<dbReference type="EMBL" id="BLXT01006957">
    <property type="protein sequence ID" value="GFO35094.1"/>
    <property type="molecule type" value="Genomic_DNA"/>
</dbReference>
<evidence type="ECO:0000313" key="2">
    <source>
        <dbReference type="EMBL" id="GFO35094.1"/>
    </source>
</evidence>
<evidence type="ECO:0000313" key="3">
    <source>
        <dbReference type="Proteomes" id="UP000735302"/>
    </source>
</evidence>
<feature type="region of interest" description="Disordered" evidence="1">
    <location>
        <begin position="64"/>
        <end position="85"/>
    </location>
</feature>
<proteinExistence type="predicted"/>
<accession>A0AAV4CT96</accession>